<dbReference type="GO" id="GO:0005524">
    <property type="term" value="F:ATP binding"/>
    <property type="evidence" value="ECO:0007669"/>
    <property type="project" value="InterPro"/>
</dbReference>
<keyword evidence="3" id="KW-1185">Reference proteome</keyword>
<feature type="domain" description="Protein kinase" evidence="1">
    <location>
        <begin position="1"/>
        <end position="313"/>
    </location>
</feature>
<organism evidence="2 3">
    <name type="scientific">Actinopolymorpha rutila</name>
    <dbReference type="NCBI Taxonomy" id="446787"/>
    <lineage>
        <taxon>Bacteria</taxon>
        <taxon>Bacillati</taxon>
        <taxon>Actinomycetota</taxon>
        <taxon>Actinomycetes</taxon>
        <taxon>Propionibacteriales</taxon>
        <taxon>Actinopolymorphaceae</taxon>
        <taxon>Actinopolymorpha</taxon>
    </lineage>
</organism>
<keyword evidence="2" id="KW-0808">Transferase</keyword>
<protein>
    <submittedName>
        <fullName evidence="2">Aminoglycoside phosphotransferase (APT) family kinase protein</fullName>
    </submittedName>
</protein>
<gene>
    <name evidence="2" type="ORF">F4554_003644</name>
</gene>
<dbReference type="Gene3D" id="3.30.200.20">
    <property type="entry name" value="Phosphorylase Kinase, domain 1"/>
    <property type="match status" value="1"/>
</dbReference>
<dbReference type="PANTHER" id="PTHR21310:SF15">
    <property type="entry name" value="AMINOGLYCOSIDE PHOSPHOTRANSFERASE DOMAIN-CONTAINING PROTEIN"/>
    <property type="match status" value="1"/>
</dbReference>
<keyword evidence="2" id="KW-0418">Kinase</keyword>
<dbReference type="Proteomes" id="UP000579605">
    <property type="component" value="Unassembled WGS sequence"/>
</dbReference>
<comment type="caution">
    <text evidence="2">The sequence shown here is derived from an EMBL/GenBank/DDBJ whole genome shotgun (WGS) entry which is preliminary data.</text>
</comment>
<accession>A0A852ZR20</accession>
<dbReference type="GO" id="GO:0004672">
    <property type="term" value="F:protein kinase activity"/>
    <property type="evidence" value="ECO:0007669"/>
    <property type="project" value="InterPro"/>
</dbReference>
<dbReference type="InterPro" id="IPR000719">
    <property type="entry name" value="Prot_kinase_dom"/>
</dbReference>
<dbReference type="InterPro" id="IPR011009">
    <property type="entry name" value="Kinase-like_dom_sf"/>
</dbReference>
<dbReference type="InterPro" id="IPR051678">
    <property type="entry name" value="AGP_Transferase"/>
</dbReference>
<dbReference type="RefSeq" id="WP_179788664.1">
    <property type="nucleotide sequence ID" value="NZ_BAAARR010000020.1"/>
</dbReference>
<dbReference type="Pfam" id="PF01636">
    <property type="entry name" value="APH"/>
    <property type="match status" value="1"/>
</dbReference>
<dbReference type="PROSITE" id="PS50011">
    <property type="entry name" value="PROTEIN_KINASE_DOM"/>
    <property type="match status" value="1"/>
</dbReference>
<dbReference type="AlphaFoldDB" id="A0A852ZR20"/>
<reference evidence="2 3" key="1">
    <citation type="submission" date="2020-07" db="EMBL/GenBank/DDBJ databases">
        <title>Sequencing the genomes of 1000 actinobacteria strains.</title>
        <authorList>
            <person name="Klenk H.-P."/>
        </authorList>
    </citation>
    <scope>NUCLEOTIDE SEQUENCE [LARGE SCALE GENOMIC DNA]</scope>
    <source>
        <strain evidence="2 3">DSM 18448</strain>
    </source>
</reference>
<dbReference type="PANTHER" id="PTHR21310">
    <property type="entry name" value="AMINOGLYCOSIDE PHOSPHOTRANSFERASE-RELATED-RELATED"/>
    <property type="match status" value="1"/>
</dbReference>
<evidence type="ECO:0000259" key="1">
    <source>
        <dbReference type="PROSITE" id="PS50011"/>
    </source>
</evidence>
<name>A0A852ZR20_9ACTN</name>
<sequence>MSAGGTSRRDMLAAIGDRYQIPVEDMAAVPTQGAANDVYFLGDHLVLRIPRGGGARLAELAKEATIIPAVRRVGVRTPAVVTYDDSCSVVNVPYLVVERVPGRDLAALGAEPHTAAETYRDVGVGLARLHHLTRARVGSLPGVSQLPEDDPRGHVLRLAEKGYVDIDTASWLVGWFDRLERWRPGDVAPAVVHGDVSPTNVVVESVAPERANLVDWGDAAWADPAVDFAKLPLRAVPYALRGYLDEVPPRALAEAERAWSARVLWYHLSWALHRVGDTPGEPERVWTRPPASRLLELLRFFAASPPAPWPDLA</sequence>
<evidence type="ECO:0000313" key="3">
    <source>
        <dbReference type="Proteomes" id="UP000579605"/>
    </source>
</evidence>
<dbReference type="InterPro" id="IPR002575">
    <property type="entry name" value="Aminoglycoside_PTrfase"/>
</dbReference>
<evidence type="ECO:0000313" key="2">
    <source>
        <dbReference type="EMBL" id="NYH91006.1"/>
    </source>
</evidence>
<dbReference type="SUPFAM" id="SSF56112">
    <property type="entry name" value="Protein kinase-like (PK-like)"/>
    <property type="match status" value="1"/>
</dbReference>
<proteinExistence type="predicted"/>
<dbReference type="EMBL" id="JACBZH010000001">
    <property type="protein sequence ID" value="NYH91006.1"/>
    <property type="molecule type" value="Genomic_DNA"/>
</dbReference>
<dbReference type="Gene3D" id="3.90.1200.10">
    <property type="match status" value="1"/>
</dbReference>